<evidence type="ECO:0000313" key="14">
    <source>
        <dbReference type="EMBL" id="TKA71333.1"/>
    </source>
</evidence>
<feature type="region of interest" description="Disordered" evidence="11">
    <location>
        <begin position="570"/>
        <end position="605"/>
    </location>
</feature>
<dbReference type="SMART" id="SM00889">
    <property type="entry name" value="EFG_IV"/>
    <property type="match status" value="1"/>
</dbReference>
<feature type="compositionally biased region" description="Basic and acidic residues" evidence="11">
    <location>
        <begin position="1250"/>
        <end position="1262"/>
    </location>
</feature>
<keyword evidence="3" id="KW-0963">Cytoplasm</keyword>
<dbReference type="InterPro" id="IPR020568">
    <property type="entry name" value="Ribosomal_Su5_D2-typ_SF"/>
</dbReference>
<evidence type="ECO:0000256" key="4">
    <source>
        <dbReference type="ARBA" id="ARBA00022741"/>
    </source>
</evidence>
<keyword evidence="15" id="KW-1185">Reference proteome</keyword>
<keyword evidence="4" id="KW-0547">Nucleotide-binding</keyword>
<dbReference type="Pfam" id="PF25038">
    <property type="entry name" value="Csf1_C"/>
    <property type="match status" value="1"/>
</dbReference>
<feature type="region of interest" description="Disordered" evidence="11">
    <location>
        <begin position="3173"/>
        <end position="3197"/>
    </location>
</feature>
<dbReference type="Gene3D" id="3.30.70.240">
    <property type="match status" value="1"/>
</dbReference>
<evidence type="ECO:0000256" key="2">
    <source>
        <dbReference type="ARBA" id="ARBA00017891"/>
    </source>
</evidence>
<dbReference type="Pfam" id="PF14492">
    <property type="entry name" value="EFG_III"/>
    <property type="match status" value="1"/>
</dbReference>
<dbReference type="FunFam" id="2.40.30.10:FF:000010">
    <property type="entry name" value="Translation elongation factor 2"/>
    <property type="match status" value="1"/>
</dbReference>
<evidence type="ECO:0000256" key="7">
    <source>
        <dbReference type="ARBA" id="ARBA00022917"/>
    </source>
</evidence>
<dbReference type="GO" id="GO:0003924">
    <property type="term" value="F:GTPase activity"/>
    <property type="evidence" value="ECO:0007669"/>
    <property type="project" value="InterPro"/>
</dbReference>
<evidence type="ECO:0000256" key="9">
    <source>
        <dbReference type="ARBA" id="ARBA00024731"/>
    </source>
</evidence>
<dbReference type="Gene3D" id="3.40.50.300">
    <property type="entry name" value="P-loop containing nucleotide triphosphate hydrolases"/>
    <property type="match status" value="1"/>
</dbReference>
<dbReference type="CDD" id="cd01885">
    <property type="entry name" value="EF2"/>
    <property type="match status" value="1"/>
</dbReference>
<dbReference type="SMART" id="SM00838">
    <property type="entry name" value="EFG_C"/>
    <property type="match status" value="1"/>
</dbReference>
<dbReference type="InterPro" id="IPR005517">
    <property type="entry name" value="Transl_elong_EFG/EF2_IV"/>
</dbReference>
<dbReference type="InterPro" id="IPR005225">
    <property type="entry name" value="Small_GTP-bd"/>
</dbReference>
<evidence type="ECO:0000256" key="8">
    <source>
        <dbReference type="ARBA" id="ARBA00023134"/>
    </source>
</evidence>
<dbReference type="CDD" id="cd03700">
    <property type="entry name" value="EF2_snRNP_like_II"/>
    <property type="match status" value="1"/>
</dbReference>
<dbReference type="Pfam" id="PF00679">
    <property type="entry name" value="EFG_C"/>
    <property type="match status" value="1"/>
</dbReference>
<dbReference type="InterPro" id="IPR000795">
    <property type="entry name" value="T_Tr_GTP-bd_dom"/>
</dbReference>
<dbReference type="Pfam" id="PF21678">
    <property type="entry name" value="Csf1_N"/>
    <property type="match status" value="2"/>
</dbReference>
<sequence>MASGGLTAQPLTPGGGFNWVFLVELLVCGILTLFFLFYFNRLFATLVSYGIRAYTWHRYRAYIDIQALQISLLGGRIFFKNVRYHGHNQTILIHGGHITWRYWLRKVKEAEIYRSDGAIQNAPSDASSNGDTEKARSRQKSVDREEKGGSKGLKDLPCRISVKVSGVEVFLYNRSPAYDAVLEAMTRKEAQDVHAPPESASGGDLGKPNASKDPIPATSNSAFETIHKIITNVTAQSSHTSIHDPSLTNSLSPTVSAPAVPAFLRLLPVYIECRKAAAVVGNENTKTVITAKVDSASGEIDAGHAGLLDAYKLLIGFEFIHPVIYMRPNHDFKALQLAAAARLKDETQEAKSAKGLKRILSSAWFHPNQKALHVLRNFSPKFSKSVESIMTAAGEAEKRPHAATLHADIPGQARWQGLTRYLDDSQRDEHSEWDSIEYAKSSMIADCSSVGMKFYWDIPGPVPSQPPEAASNEPLIHNDINGSSPPDYGLDLILRGGTVNYGPWADRQRANLQTVFFPASYTDSLPAARLAPGAMRVSTIFKLFLNVEDDLILRIPLREPSKDWKWKERAGTVTEHGKRKDEKHKFRGKGKKRTARGNNNEKGLPGPDVRPFAWVDIKVFPDSTVTYSMDMIAGRHGYKNRLDLDVRRSEISSSVNHGLLWRAGRLTMDCDLSNPLQWNALRMWNFNISSNDLELFILRDHLFLLTDLIGDWGSGPPPDYYTFVPFQYLLNVDFHNFRLYLNTNDSNIVNNPADLDDNNFIILHGQQLHADLVIPLDTYCPIRNEITFDVKAHDLDLELCVPTRNTLNTFIALKKMAKLGVLTLKGGFNYFTDTSASVTDTLTMDIRGTGLSLQLYGFLVRYFKKIKDNYFGEDLHFKTLEEYQGVPAGGLNDQETDASGQPAKKANDLDVILCIGADHSSILLPANLYTAKDHVRIEVFDLAADLRFTSYYMDLVLNSSPLSISTGTMSSGPEDYVAASSNTQVFVDALNVFGHNLFGLSPIEPSYVCNWDLDVGNITGECSSEFLERLASATRVFAFSLDDHENALPIVQPVVISDIIFLRVKIASIRIWLDIGKDALLLSARSANVGFNDWAGTTFSQRLNVVVPDLTLACVDGKSASRHRTREGERQKVETHAFVQTTLHLNMVERKIRFSEERQKQQSHVMYHDQRTNRTPFLLLTNRLHAVNPRTLPQVDVDPPAMIFPPIPCPIVSTVSSRSSSTSVTPIDKSPTGSQRPPRYHDFNASSSRSESKIERVSERPRFARAASSQSLKRSIHSHRQMKEELDVSARTRKRSSQFQSEHFNVANPGKSNSGDEEREQRGLPPSTMAFSSPFASPYFPLDMVEPDLEDVPILSANSKRESYLDDTSSVFDDASNKTFDESIVHTSFLVSTEPGIRAFCKPHAIESVANLLEHIQSKDPEGLLDGFQTSVMTEILDLQRRKEGRGKSIQLSLRLPCVHLRVINVFDGNEDSEAPQEQDQYDLVVNQLTVTARSNVPPKVPDAVDSLSLHLTLDSLTASVKEKHRGGKGSDVAIQADVDDVLLWMVSSDTRAINVSFRDMGIATASKKVEYLSSLIHRTTLLGDEVQARFAVLSESQQNRLTYLAYSLTVFGGHISDPPFLTRASYVLRAANDHFRNHDSWKIISRFRYIYHNLPEERKTDIAGRCSDQVPLCPPDAESRVVASWDQWRSWDLAHVKRSLAMRQLYGDMAGTDDVHGPNDTPLSLGVRSAAIRFIIDPGPKQTELGVDVLSIILMITPPSVPSGLMLLEKNVTKTTIVQIDVLSTALRLNWEIVELVENVAKTFLESSASRNQVSKHDPRHAVSRAASIPDDHSFQVVFATSDGSIALSSINLRHVSSTKGLKVSFVGNDRRAQKNGLSVSGLLNANAGNTELHSRSRMIWRSKLDSPSLYVAYDTVNSEQGTPDFWKLAGASKGLDIEVKEDIHGIIEVVDALINDEVTHLYRVSKDFSKKQGPHESASTPKDNSRPPRVNIALLVDAYRIDLALLHPLAYSLTGKVARIFLEPDANNSSLSNVDFDVGAQAHRMLNDAHKSPHAIATLGMPPISGHIGIRPSEKEICVNARGTVETIVMEAAAIHALLTTLNRPEISNVIVAIKADVAVVKRDLKKAFPETSRVSPEPSSESSRPLIFDVHATVAGLRVSTSAPGKSPGSTAANLSLLIGAVQLKATNRMNAKEPILPFPEIRAQIQQIDVALRLSDRGGGSPCGNVTFAVLVHCTSHLSESGISMRDYRVRSPGLEVNVYAETASTIVDVINHLQDKIKDLDLSKEVKYLRRLRQARRQTLTAETMKLPDSLDGSRDNASTALFDSAYSLELLNIQVSWVVGSSVPSYVGHEVEDLVLSLRRVDLSTRRENGARLTIEDLQLQMSPRSHNKHDRSLNSALLPEMVFNVAHSSTRHERRLAFHAAGKSLDLRLESQFVLPASILERSISLACEKLRAASATWQTTPTSSGAPRKDLLGSKRLSSLLVDADFAGAVVFLQGREEAQAKTPTVGVPYHHNIPMHGRYGQFAAEGTTTSTTLRAPGIALKVEYKDDASSEPSLNGELKVDASSNTIYPTVVPLVMEISRSIKEVVRDTDKKEEVATAPKPAQKFLDEESIVTADPSAILGKTRLNLGLRICRQEFSLSCQPIARVAATTQFEDIYVTVNTIKSTEHGHFFALSAAFTQLQASVQHVYSRESTFSFDVESIVLSMMNSKHLSGKSGISAILKINPMKTQINAKQLQDFLLFREIWIPPEIRQSSKTRVATPDSEPQEYLVQRYQQVAAAAAFPWTATVAVAELTVELDLGQAIGKSSFTVSNFWVSSTKSTNWEQNLCIGVEKIGIDSIGRMSGFVDLHGLQVRTSITWPSRQAGSRRTPLIQASLGFARLRVKAAFDYQAFAVVDITAFDFLMYNVRNEHGDASDRLVAILDGDKVFVFLTTVSAAQALGLYQAFDRLIQEKQIAYTQSLKDIEKFLRRNSTVVPTRFGPRVSVSPEAKEKVLKAPISLHTDVVVTLRSINVGAFPSTFFDHQILKLEATDVQARFAVALEKGKIHSGLGMTLGQLRVALASAAHPTVPKTLGEVTVEEVVNSAAAARGGTILRVPKLVASMQTWQEPESNQIDYIFKSSFEGKVDVGWNYSRISYIRNMWTSHTRALASRLGKPLPESAVKITAGPQQDDVDKEKGEGESSSGEQEKITAVLNVPQSRYEYRALETPIIETPQLRDMGEATPPLEWIGLHRERLPNVTHQIVIVTLLEVAKEVEDAYSRILVTKHHKQSIVIIHVSPSASLCIVVLPDSTIDVKFEVRRPYITLRLKALSGVALPVSFTVTVAIEGQRHHSLPAISTFILQPEQRQSVVHRLTVDNAIDLTKRDNTAKMVNFTVEEIRGLMDNPKNIRNMSVIAHVDHGKSTLTDSLVQRAGIISSAKAGEQRFTDTRPDEQERGVTIKSTAISLYAQLTDEEDLKDIPLKVDKNDFLINLIDSPGHVDFSSEVTAALRVTDGALVVVDTVEGVCVQTETVLRQALGERIKPVVIINKVDRALLELQVSKEDLYQNFSRVIESVNVVIATYYDKVLGDVQVYPDKGTIAFGSGLHGWAFTVRQFASRYAKKFGVDKNKMMERLWGDNYFNPHTKKWTKVGKHEGKELERSFNQFILDPIFKVFTAVMNFKKDDVTKIVEKLEIKLTSDEKDLEGKQLLKVVMRKFLPAADALLEMMILHLPSPVTAQRYRMETLYEGPHDDEAAIAIRDCDPKGTLMLYVSKMVPTSDKGRFYAFGRVFAGTVRSGLKVRIQGPNYTPGKKEDLFIKAVQRTILMMGRYTEPIEDVPAGNILGLVGIDQFLLKSGTLTTSETAHNLKVMKFSVSPVVQRSVEVKNANDLPKLVEGLKRLSKSDPCVLTFISESGEHVVAGAGELHLEICLKDLEEDHAGVPLRISDPVVQYRETVAGTSSMTALSKSPNKHNRLYMIAQPLGEEVSKEIEAGKIGPRDDFKVRARVLADEHGWDVTDARKIWCFGPDTSGANVLVDQTKAVQYLNEIKDSVVSGFQWATKEGPVAEEPMRSVRFNIMDVTLHADAIHRGGGQLIPTARRVLYAATLLADPGLLEPVFLVEIQVPEQAMGGIYGVLTRRRGHVFEEAQRPGTPLFNVKAYLPVAESFGFNADLRSNTSGQAFPQSVFDHWQILPGGSPLDKTTKPGQIVETMRKRKGIKPDVPGYENYYDKL</sequence>
<gene>
    <name evidence="14" type="ORF">B0A49_06867</name>
</gene>
<feature type="region of interest" description="Disordered" evidence="11">
    <location>
        <begin position="119"/>
        <end position="151"/>
    </location>
</feature>
<dbReference type="Gene3D" id="3.30.70.870">
    <property type="entry name" value="Elongation Factor G (Translational Gtpase), domain 3"/>
    <property type="match status" value="1"/>
</dbReference>
<dbReference type="NCBIfam" id="TIGR00231">
    <property type="entry name" value="small_GTP"/>
    <property type="match status" value="1"/>
</dbReference>
<evidence type="ECO:0000259" key="13">
    <source>
        <dbReference type="PROSITE" id="PS51722"/>
    </source>
</evidence>
<dbReference type="PROSITE" id="PS51722">
    <property type="entry name" value="G_TR_2"/>
    <property type="match status" value="1"/>
</dbReference>
<dbReference type="SUPFAM" id="SSF52540">
    <property type="entry name" value="P-loop containing nucleoside triphosphate hydrolases"/>
    <property type="match status" value="1"/>
</dbReference>
<feature type="compositionally biased region" description="Basic and acidic residues" evidence="11">
    <location>
        <begin position="131"/>
        <end position="151"/>
    </location>
</feature>
<dbReference type="Pfam" id="PF00009">
    <property type="entry name" value="GTP_EFTU"/>
    <property type="match status" value="1"/>
</dbReference>
<evidence type="ECO:0000256" key="6">
    <source>
        <dbReference type="ARBA" id="ARBA00022801"/>
    </source>
</evidence>
<dbReference type="InterPro" id="IPR056779">
    <property type="entry name" value="Csf1_C"/>
</dbReference>
<proteinExistence type="predicted"/>
<dbReference type="InterPro" id="IPR000640">
    <property type="entry name" value="EFG_V-like"/>
</dbReference>
<dbReference type="Proteomes" id="UP000308768">
    <property type="component" value="Unassembled WGS sequence"/>
</dbReference>
<dbReference type="InterPro" id="IPR027417">
    <property type="entry name" value="P-loop_NTPase"/>
</dbReference>
<keyword evidence="12" id="KW-0812">Transmembrane</keyword>
<dbReference type="InterPro" id="IPR048636">
    <property type="entry name" value="Csf1_N"/>
</dbReference>
<dbReference type="GO" id="GO:0005737">
    <property type="term" value="C:cytoplasm"/>
    <property type="evidence" value="ECO:0007669"/>
    <property type="project" value="UniProtKB-SubCell"/>
</dbReference>
<dbReference type="PRINTS" id="PR00315">
    <property type="entry name" value="ELONGATNFCT"/>
</dbReference>
<dbReference type="GO" id="GO:0003746">
    <property type="term" value="F:translation elongation factor activity"/>
    <property type="evidence" value="ECO:0007669"/>
    <property type="project" value="UniProtKB-KW"/>
</dbReference>
<keyword evidence="7" id="KW-0648">Protein biosynthesis</keyword>
<evidence type="ECO:0000256" key="1">
    <source>
        <dbReference type="ARBA" id="ARBA00004496"/>
    </source>
</evidence>
<dbReference type="FunFam" id="3.30.230.10:FF:000006">
    <property type="entry name" value="Translation elongation factor 2"/>
    <property type="match status" value="1"/>
</dbReference>
<evidence type="ECO:0000256" key="12">
    <source>
        <dbReference type="SAM" id="Phobius"/>
    </source>
</evidence>
<keyword evidence="12" id="KW-1133">Transmembrane helix</keyword>
<dbReference type="CDD" id="cd01681">
    <property type="entry name" value="aeEF2_snRNP_like_IV"/>
    <property type="match status" value="1"/>
</dbReference>
<dbReference type="Gene3D" id="2.40.30.10">
    <property type="entry name" value="Translation factors"/>
    <property type="match status" value="1"/>
</dbReference>
<comment type="subcellular location">
    <subcellularLocation>
        <location evidence="1">Cytoplasm</location>
    </subcellularLocation>
</comment>
<comment type="caution">
    <text evidence="14">The sequence shown here is derived from an EMBL/GenBank/DDBJ whole genome shotgun (WGS) entry which is preliminary data.</text>
</comment>
<dbReference type="InterPro" id="IPR004161">
    <property type="entry name" value="EFTu-like_2"/>
</dbReference>
<dbReference type="GO" id="GO:0016020">
    <property type="term" value="C:membrane"/>
    <property type="evidence" value="ECO:0007669"/>
    <property type="project" value="InterPro"/>
</dbReference>
<name>A0A4U0X8A8_9PEZI</name>
<dbReference type="InterPro" id="IPR031157">
    <property type="entry name" value="G_TR_CS"/>
</dbReference>
<dbReference type="SUPFAM" id="SSF54211">
    <property type="entry name" value="Ribosomal protein S5 domain 2-like"/>
    <property type="match status" value="1"/>
</dbReference>
<comment type="catalytic activity">
    <reaction evidence="10">
        <text>GTP + H2O = GDP + phosphate + H(+)</text>
        <dbReference type="Rhea" id="RHEA:19669"/>
        <dbReference type="ChEBI" id="CHEBI:15377"/>
        <dbReference type="ChEBI" id="CHEBI:15378"/>
        <dbReference type="ChEBI" id="CHEBI:37565"/>
        <dbReference type="ChEBI" id="CHEBI:43474"/>
        <dbReference type="ChEBI" id="CHEBI:58189"/>
    </reaction>
    <physiologicalReaction direction="left-to-right" evidence="10">
        <dbReference type="Rhea" id="RHEA:19670"/>
    </physiologicalReaction>
</comment>
<dbReference type="Pfam" id="PF03764">
    <property type="entry name" value="EFG_IV"/>
    <property type="match status" value="1"/>
</dbReference>
<dbReference type="InterPro" id="IPR014721">
    <property type="entry name" value="Ribsml_uS5_D2-typ_fold_subgr"/>
</dbReference>
<feature type="compositionally biased region" description="Basic residues" evidence="11">
    <location>
        <begin position="585"/>
        <end position="595"/>
    </location>
</feature>
<evidence type="ECO:0000256" key="5">
    <source>
        <dbReference type="ARBA" id="ARBA00022768"/>
    </source>
</evidence>
<dbReference type="SUPFAM" id="SSF54980">
    <property type="entry name" value="EF-G C-terminal domain-like"/>
    <property type="match status" value="2"/>
</dbReference>
<feature type="region of interest" description="Disordered" evidence="11">
    <location>
        <begin position="1214"/>
        <end position="1330"/>
    </location>
</feature>
<dbReference type="PANTHER" id="PTHR32085:SF3">
    <property type="entry name" value="PROTEIN CSF1"/>
    <property type="match status" value="1"/>
</dbReference>
<evidence type="ECO:0000256" key="10">
    <source>
        <dbReference type="ARBA" id="ARBA00049117"/>
    </source>
</evidence>
<dbReference type="GO" id="GO:0005525">
    <property type="term" value="F:GTP binding"/>
    <property type="evidence" value="ECO:0007669"/>
    <property type="project" value="UniProtKB-KW"/>
</dbReference>
<dbReference type="FunFam" id="3.30.70.240:FF:000003">
    <property type="entry name" value="Translation elongation factor 2"/>
    <property type="match status" value="1"/>
</dbReference>
<comment type="function">
    <text evidence="9">Catalyzes the GTP-dependent ribosomal translocation step during translation elongation. During this step, the ribosome changes from the pre-translocational (PRE) to the post-translocational (POST) state as the newly formed A-site-bound peptidyl-tRNA and P-site-bound deacylated tRNA move to the P and E sites, respectively. Catalyzes the coordinated movement of the two tRNA molecules, the mRNA and conformational changes in the ribosome.</text>
</comment>
<keyword evidence="6" id="KW-0378">Hydrolase</keyword>
<dbReference type="Gene3D" id="3.30.230.10">
    <property type="match status" value="1"/>
</dbReference>
<feature type="compositionally biased region" description="Basic and acidic residues" evidence="11">
    <location>
        <begin position="570"/>
        <end position="584"/>
    </location>
</feature>
<accession>A0A4U0X8A8</accession>
<dbReference type="InterPro" id="IPR009000">
    <property type="entry name" value="Transl_B-barrel_sf"/>
</dbReference>
<feature type="transmembrane region" description="Helical" evidence="12">
    <location>
        <begin position="20"/>
        <end position="40"/>
    </location>
</feature>
<dbReference type="InterPro" id="IPR041095">
    <property type="entry name" value="EFG_II"/>
</dbReference>
<reference evidence="14 15" key="1">
    <citation type="submission" date="2017-03" db="EMBL/GenBank/DDBJ databases">
        <title>Genomes of endolithic fungi from Antarctica.</title>
        <authorList>
            <person name="Coleine C."/>
            <person name="Masonjones S."/>
            <person name="Stajich J.E."/>
        </authorList>
    </citation>
    <scope>NUCLEOTIDE SEQUENCE [LARGE SCALE GENOMIC DNA]</scope>
    <source>
        <strain evidence="14 15">CCFEE 5187</strain>
    </source>
</reference>
<dbReference type="CDD" id="cd16261">
    <property type="entry name" value="EF2_snRNP_III"/>
    <property type="match status" value="1"/>
</dbReference>
<dbReference type="InterPro" id="IPR035647">
    <property type="entry name" value="EFG_III/V"/>
</dbReference>
<dbReference type="FunFam" id="3.40.50.300:FF:000058">
    <property type="entry name" value="Translation elongation factor 2"/>
    <property type="match status" value="1"/>
</dbReference>
<organism evidence="14 15">
    <name type="scientific">Cryomyces minteri</name>
    <dbReference type="NCBI Taxonomy" id="331657"/>
    <lineage>
        <taxon>Eukaryota</taxon>
        <taxon>Fungi</taxon>
        <taxon>Dikarya</taxon>
        <taxon>Ascomycota</taxon>
        <taxon>Pezizomycotina</taxon>
        <taxon>Dothideomycetes</taxon>
        <taxon>Dothideomycetes incertae sedis</taxon>
        <taxon>Cryomyces</taxon>
    </lineage>
</organism>
<feature type="domain" description="Tr-type G" evidence="13">
    <location>
        <begin position="3396"/>
        <end position="3633"/>
    </location>
</feature>
<dbReference type="GO" id="GO:0006113">
    <property type="term" value="P:fermentation"/>
    <property type="evidence" value="ECO:0007669"/>
    <property type="project" value="InterPro"/>
</dbReference>
<dbReference type="PANTHER" id="PTHR32085">
    <property type="entry name" value="PROTEIN CSF1"/>
    <property type="match status" value="1"/>
</dbReference>
<feature type="region of interest" description="Disordered" evidence="11">
    <location>
        <begin position="189"/>
        <end position="218"/>
    </location>
</feature>
<evidence type="ECO:0000313" key="15">
    <source>
        <dbReference type="Proteomes" id="UP000308768"/>
    </source>
</evidence>
<evidence type="ECO:0000256" key="11">
    <source>
        <dbReference type="SAM" id="MobiDB-lite"/>
    </source>
</evidence>
<feature type="compositionally biased region" description="Polar residues" evidence="11">
    <location>
        <begin position="121"/>
        <end position="130"/>
    </location>
</feature>
<dbReference type="CDD" id="cd04096">
    <property type="entry name" value="eEF2_snRNP_like_C"/>
    <property type="match status" value="1"/>
</dbReference>
<dbReference type="FunFam" id="3.30.70.870:FF:000002">
    <property type="entry name" value="Translation elongation factor 2"/>
    <property type="match status" value="1"/>
</dbReference>
<keyword evidence="12" id="KW-0472">Membrane</keyword>
<dbReference type="PROSITE" id="PS00301">
    <property type="entry name" value="G_TR_1"/>
    <property type="match status" value="1"/>
</dbReference>
<dbReference type="Pfam" id="PF03144">
    <property type="entry name" value="GTP_EFTU_D2"/>
    <property type="match status" value="1"/>
</dbReference>
<dbReference type="InterPro" id="IPR029636">
    <property type="entry name" value="Csf1"/>
</dbReference>
<dbReference type="STRING" id="331657.A0A4U0X8A8"/>
<keyword evidence="8" id="KW-0342">GTP-binding</keyword>
<keyword evidence="5" id="KW-0251">Elongation factor</keyword>
<evidence type="ECO:0000256" key="3">
    <source>
        <dbReference type="ARBA" id="ARBA00022490"/>
    </source>
</evidence>
<dbReference type="EMBL" id="NAJN01000575">
    <property type="protein sequence ID" value="TKA71333.1"/>
    <property type="molecule type" value="Genomic_DNA"/>
</dbReference>
<dbReference type="FunFam" id="3.90.1430.10:FF:000003">
    <property type="entry name" value="Elongation factor 2"/>
    <property type="match status" value="1"/>
</dbReference>
<dbReference type="SUPFAM" id="SSF50447">
    <property type="entry name" value="Translation proteins"/>
    <property type="match status" value="1"/>
</dbReference>
<dbReference type="OrthoDB" id="10051416at2759"/>
<feature type="compositionally biased region" description="Basic and acidic residues" evidence="11">
    <location>
        <begin position="1281"/>
        <end position="1290"/>
    </location>
</feature>
<protein>
    <recommendedName>
        <fullName evidence="2">Elongation factor 2</fullName>
    </recommendedName>
</protein>
<feature type="compositionally biased region" description="Low complexity" evidence="11">
    <location>
        <begin position="1214"/>
        <end position="1225"/>
    </location>
</feature>